<feature type="domain" description="SpaA-like prealbumin fold" evidence="5">
    <location>
        <begin position="609"/>
        <end position="684"/>
    </location>
</feature>
<protein>
    <submittedName>
        <fullName evidence="7">Uncharacterized protein</fullName>
    </submittedName>
</protein>
<dbReference type="Gene3D" id="2.60.40.3930">
    <property type="match status" value="2"/>
</dbReference>
<dbReference type="PANTHER" id="PTHR36108:SF13">
    <property type="entry name" value="COLOSSIN-B-RELATED"/>
    <property type="match status" value="1"/>
</dbReference>
<feature type="domain" description="T-Q ester bond containing" evidence="6">
    <location>
        <begin position="1060"/>
        <end position="1177"/>
    </location>
</feature>
<keyword evidence="8" id="KW-1185">Reference proteome</keyword>
<evidence type="ECO:0000259" key="6">
    <source>
        <dbReference type="Pfam" id="PF18202"/>
    </source>
</evidence>
<name>A0ABU0DZT5_9FIRM</name>
<dbReference type="NCBIfam" id="NF033903">
    <property type="entry name" value="VaFE_rpt"/>
    <property type="match status" value="2"/>
</dbReference>
<dbReference type="Proteomes" id="UP001230220">
    <property type="component" value="Unassembled WGS sequence"/>
</dbReference>
<keyword evidence="4" id="KW-0472">Membrane</keyword>
<dbReference type="InterPro" id="IPR041100">
    <property type="entry name" value="TQ"/>
</dbReference>
<reference evidence="7 8" key="1">
    <citation type="submission" date="2023-07" db="EMBL/GenBank/DDBJ databases">
        <title>Genomic Encyclopedia of Type Strains, Phase IV (KMG-IV): sequencing the most valuable type-strain genomes for metagenomic binning, comparative biology and taxonomic classification.</title>
        <authorList>
            <person name="Goeker M."/>
        </authorList>
    </citation>
    <scope>NUCLEOTIDE SEQUENCE [LARGE SCALE GENOMIC DNA]</scope>
    <source>
        <strain evidence="7 8">DSM 16784</strain>
    </source>
</reference>
<dbReference type="RefSeq" id="WP_307405562.1">
    <property type="nucleotide sequence ID" value="NZ_JAUSUR010000001.1"/>
</dbReference>
<feature type="domain" description="SpaA-like prealbumin fold" evidence="5">
    <location>
        <begin position="296"/>
        <end position="382"/>
    </location>
</feature>
<dbReference type="EMBL" id="JAUSUR010000001">
    <property type="protein sequence ID" value="MDQ0359993.1"/>
    <property type="molecule type" value="Genomic_DNA"/>
</dbReference>
<dbReference type="PANTHER" id="PTHR36108">
    <property type="entry name" value="COLOSSIN-B-RELATED"/>
    <property type="match status" value="1"/>
</dbReference>
<evidence type="ECO:0000313" key="7">
    <source>
        <dbReference type="EMBL" id="MDQ0359993.1"/>
    </source>
</evidence>
<gene>
    <name evidence="7" type="ORF">J2S15_000724</name>
</gene>
<dbReference type="InterPro" id="IPR013783">
    <property type="entry name" value="Ig-like_fold"/>
</dbReference>
<sequence length="1221" mass="136430">MNKLKELWKNKHKILFPIFSLLMVFTSLVSNGDTKVKADEVVISYLTVPTGYTITYDNMPAPQTDMIFTSTNGVTYQVSFCANPGLFLHNGKVYYIDPNFYGEVDSGIGRIAYHGFYKKWGTNVTPAQAQANPQLRQDYANTYAMIYELAMGDGNVKNLGIDTGNYASFKAQVSSDVAKHDIRPSFHKQRFELYQGETITVTDSNGVFKDYKGTFPFTKNGVTYSKSGNDLIISASDTATSNDITNEQNIRKWDKTSNVNAVYRSKQGDSQDMFVGGYVDPVTVNFGTKIKIQGYAEFNKVDETDKLIAIAGTEVELFNSDRESLGMYVTDATGKVTTGLLDEGDYFFVERKAPHGYTLNPTEHHFTIANQKETVVVKIADKEVTGTTTLKKRDSETGMSNQGDADMSQSVYGLYKKDGTLVYKESVGSDLEITVEKLKLGGYYWQELSAGPGYKIDPKKYEFELTYKDQNTSVVVHATTSYEDVIKGKVALMKFSTNGEVGIPKPLKDVEFTFKLKKSVDDTSWEETPVAFVEKTNAIGYLETDLMAWGDYYVEETSTPKDHTPVERFVVSTKDGNENPYPILLNNPSFTSYLRFVKEHDGTVWTRDNATFQILDENMEVVKLWNGKEYIDTFTTDETGMTTTFTKLGYGDYYYSELVAPNGAIRIKDPVPFTITSTNENMEIEEGHFVTIINVNNEVPTGKIVDTKTFERLDETTKELKIAGFEYSYVGDGTNPVDGKPLYKDGDVIVNPNSEDGLYWLSENTPVEVEGIMIAENGTTVKRVEKVTPTGYVKSDDKLYNFTYENDEQLVYEDGETFENKLIRTDVEFTKKNEYTNDTVLEDGNVMTMYADADCTIELETFEFDSKLGTLQFKSIPFGVTRYFEETSANGNYYISDEVIAITFDENLENLGSVVQVDFTNVPKEKMGTTLTDLNGSKEVYANKTITLQDEVAYYNAEIGVEQKMSGQIMLAIDTGKVDENGDIIYKEKPLIINDEPVLAEVLFTPTEHDGKVLLTFTFDGTGLEGSRLVAYEDWTKDGITVAEHKDINDEGQTVTVAEPKIHTMASFDGKKEITADGKVTLQDKVSYENFIPNIEVEMNGVVMNKSTGKPFVVDGKEVIAKAVFTPAETNGTVILRFEFDAAGIDDLDLVVFEKAYANGDLIASEEDINNKDQTVKLIKPEIVETGDITNVQGLILLGIAGLLVIGIVTKKIKPRKKNDE</sequence>
<evidence type="ECO:0000313" key="8">
    <source>
        <dbReference type="Proteomes" id="UP001230220"/>
    </source>
</evidence>
<feature type="domain" description="SpaA-like prealbumin fold" evidence="5">
    <location>
        <begin position="403"/>
        <end position="476"/>
    </location>
</feature>
<evidence type="ECO:0000259" key="5">
    <source>
        <dbReference type="Pfam" id="PF17802"/>
    </source>
</evidence>
<evidence type="ECO:0000256" key="3">
    <source>
        <dbReference type="ARBA" id="ARBA00022729"/>
    </source>
</evidence>
<feature type="domain" description="T-Q ester bond containing" evidence="6">
    <location>
        <begin position="926"/>
        <end position="1057"/>
    </location>
</feature>
<organism evidence="7 8">
    <name type="scientific">Breznakia pachnodae</name>
    <dbReference type="NCBI Taxonomy" id="265178"/>
    <lineage>
        <taxon>Bacteria</taxon>
        <taxon>Bacillati</taxon>
        <taxon>Bacillota</taxon>
        <taxon>Erysipelotrichia</taxon>
        <taxon>Erysipelotrichales</taxon>
        <taxon>Erysipelotrichaceae</taxon>
        <taxon>Breznakia</taxon>
    </lineage>
</organism>
<keyword evidence="3" id="KW-0732">Signal</keyword>
<dbReference type="Gene3D" id="2.60.40.10">
    <property type="entry name" value="Immunoglobulins"/>
    <property type="match status" value="4"/>
</dbReference>
<dbReference type="InterPro" id="IPR041033">
    <property type="entry name" value="SpaA_PFL_dom_1"/>
</dbReference>
<comment type="similarity">
    <text evidence="1">Belongs to the serine-aspartate repeat-containing protein (SDr) family.</text>
</comment>
<evidence type="ECO:0000256" key="1">
    <source>
        <dbReference type="ARBA" id="ARBA00007257"/>
    </source>
</evidence>
<evidence type="ECO:0000256" key="2">
    <source>
        <dbReference type="ARBA" id="ARBA00022525"/>
    </source>
</evidence>
<keyword evidence="4" id="KW-0812">Transmembrane</keyword>
<accession>A0ABU0DZT5</accession>
<keyword evidence="2" id="KW-0964">Secreted</keyword>
<proteinExistence type="inferred from homology"/>
<feature type="transmembrane region" description="Helical" evidence="4">
    <location>
        <begin position="1192"/>
        <end position="1210"/>
    </location>
</feature>
<comment type="caution">
    <text evidence="7">The sequence shown here is derived from an EMBL/GenBank/DDBJ whole genome shotgun (WGS) entry which is preliminary data.</text>
</comment>
<dbReference type="Pfam" id="PF18202">
    <property type="entry name" value="TQ"/>
    <property type="match status" value="2"/>
</dbReference>
<keyword evidence="4" id="KW-1133">Transmembrane helix</keyword>
<dbReference type="Pfam" id="PF17802">
    <property type="entry name" value="SpaA"/>
    <property type="match status" value="3"/>
</dbReference>
<evidence type="ECO:0000256" key="4">
    <source>
        <dbReference type="SAM" id="Phobius"/>
    </source>
</evidence>